<name>A0A835W654_CHLIN</name>
<dbReference type="Proteomes" id="UP000650467">
    <property type="component" value="Unassembled WGS sequence"/>
</dbReference>
<proteinExistence type="predicted"/>
<dbReference type="AlphaFoldDB" id="A0A835W654"/>
<dbReference type="PANTHER" id="PTHR12205">
    <property type="entry name" value="CENTROMERE/KINETOCHORE PROTEIN ZW10"/>
    <property type="match status" value="1"/>
</dbReference>
<comment type="caution">
    <text evidence="2">The sequence shown here is derived from an EMBL/GenBank/DDBJ whole genome shotgun (WGS) entry which is preliminary data.</text>
</comment>
<keyword evidence="3" id="KW-1185">Reference proteome</keyword>
<feature type="region of interest" description="Disordered" evidence="1">
    <location>
        <begin position="146"/>
        <end position="187"/>
    </location>
</feature>
<feature type="region of interest" description="Disordered" evidence="1">
    <location>
        <begin position="302"/>
        <end position="322"/>
    </location>
</feature>
<feature type="compositionally biased region" description="Basic and acidic residues" evidence="1">
    <location>
        <begin position="151"/>
        <end position="161"/>
    </location>
</feature>
<sequence length="869" mass="88935">MSQGGSVVSASVFAGLRLDSTSPVSIQEAIDQLDQYQNKVRINLFRLLHRLANQPGEALDEALGQLAAQPDKIIQESPEASILPHIATYREIVSRIKVLTAEVSRKQAAEEVQKQVDEFEERLAAGGLSDAAYCCVRLGKTATDAEEELAEREARQQRQEQEQAGGEAGGAGAGTGEGEDGEEAPARVTAESVALLQETAERCGAKLREVLDACCEELVVVEFSPGGGGGVVTVRSALHGGATRVPDLFAALQVLGLQEPYLRRITDRLVAGALQPMLAAPCLVTVTGPPQPGGAATLTWAPAPPGAAPPPRGASGGGAGPGGPCDAEHCCQHLLRLLATGLLEFDEGLMEVFGVPFWRAAADCYIGAVARPYIAANAEDVDGCEAVAAAAADLEAFAESLSFASGEEPYLAPAVESLARHALSSRQEKYLEQARRLLVGDLPQPPAVAASGHEGGDAAAAAAAAAASTDPHAHAPPGASGGGAAAGAAGGASWETVTAGQPLALDQEYYGRLAAGELQDWELADPPCGCDTSGPLLPGTGCYLITRRMVGVVELVTALLDDACAGSRAVCRSLRGAVSAIALLARTLPPLVYGGGGSGGGESLGSVPQLGMLAANDLQHLANSLLLLSQAYGAALEEAGGEPAAPGLIEEALALRAAARGILRDVLKHQHAAMDDLLAGLDRLRGVGATDAKVGMRYRRVVQQLLHSLGRLGRLATDTLTPEDCVGAAAAVLNHVCGQLVAAVLAKGDLGHDECGELVALLEPLADGGVDTWLAAARAAGGGGGGAPQLSGVPLEVISAAATARSHQLRKLRCLLRVLGSDTLSAIASDWERGYLSALAAPELEALLLAISEDSANRRALLAKLQAAA</sequence>
<organism evidence="2 3">
    <name type="scientific">Chlamydomonas incerta</name>
    <dbReference type="NCBI Taxonomy" id="51695"/>
    <lineage>
        <taxon>Eukaryota</taxon>
        <taxon>Viridiplantae</taxon>
        <taxon>Chlorophyta</taxon>
        <taxon>core chlorophytes</taxon>
        <taxon>Chlorophyceae</taxon>
        <taxon>CS clade</taxon>
        <taxon>Chlamydomonadales</taxon>
        <taxon>Chlamydomonadaceae</taxon>
        <taxon>Chlamydomonas</taxon>
    </lineage>
</organism>
<evidence type="ECO:0000256" key="1">
    <source>
        <dbReference type="SAM" id="MobiDB-lite"/>
    </source>
</evidence>
<dbReference type="EMBL" id="JAEHOC010000006">
    <property type="protein sequence ID" value="KAG2440845.1"/>
    <property type="molecule type" value="Genomic_DNA"/>
</dbReference>
<dbReference type="GO" id="GO:0006888">
    <property type="term" value="P:endoplasmic reticulum to Golgi vesicle-mediated transport"/>
    <property type="evidence" value="ECO:0007669"/>
    <property type="project" value="TreeGrafter"/>
</dbReference>
<feature type="region of interest" description="Disordered" evidence="1">
    <location>
        <begin position="460"/>
        <end position="486"/>
    </location>
</feature>
<dbReference type="GO" id="GO:0005737">
    <property type="term" value="C:cytoplasm"/>
    <property type="evidence" value="ECO:0007669"/>
    <property type="project" value="GOC"/>
</dbReference>
<dbReference type="GO" id="GO:1990423">
    <property type="term" value="C:RZZ complex"/>
    <property type="evidence" value="ECO:0007669"/>
    <property type="project" value="TreeGrafter"/>
</dbReference>
<gene>
    <name evidence="2" type="ORF">HXX76_003699</name>
</gene>
<evidence type="ECO:0000313" key="2">
    <source>
        <dbReference type="EMBL" id="KAG2440845.1"/>
    </source>
</evidence>
<protein>
    <submittedName>
        <fullName evidence="2">Uncharacterized protein</fullName>
    </submittedName>
</protein>
<feature type="compositionally biased region" description="Low complexity" evidence="1">
    <location>
        <begin position="460"/>
        <end position="478"/>
    </location>
</feature>
<feature type="compositionally biased region" description="Pro residues" evidence="1">
    <location>
        <begin position="302"/>
        <end position="312"/>
    </location>
</feature>
<evidence type="ECO:0000313" key="3">
    <source>
        <dbReference type="Proteomes" id="UP000650467"/>
    </source>
</evidence>
<dbReference type="PANTHER" id="PTHR12205:SF0">
    <property type="entry name" value="CENTROMERE_KINETOCHORE PROTEIN ZW10 HOMOLOG"/>
    <property type="match status" value="1"/>
</dbReference>
<dbReference type="GO" id="GO:0007094">
    <property type="term" value="P:mitotic spindle assembly checkpoint signaling"/>
    <property type="evidence" value="ECO:0007669"/>
    <property type="project" value="TreeGrafter"/>
</dbReference>
<feature type="compositionally biased region" description="Gly residues" evidence="1">
    <location>
        <begin position="166"/>
        <end position="176"/>
    </location>
</feature>
<dbReference type="OrthoDB" id="539073at2759"/>
<reference evidence="2" key="1">
    <citation type="journal article" date="2020" name="bioRxiv">
        <title>Comparative genomics of Chlamydomonas.</title>
        <authorList>
            <person name="Craig R.J."/>
            <person name="Hasan A.R."/>
            <person name="Ness R.W."/>
            <person name="Keightley P.D."/>
        </authorList>
    </citation>
    <scope>NUCLEOTIDE SEQUENCE</scope>
    <source>
        <strain evidence="2">SAG 7.73</strain>
    </source>
</reference>
<dbReference type="InterPro" id="IPR046362">
    <property type="entry name" value="Zw10/DSL1_C_sf"/>
</dbReference>
<accession>A0A835W654</accession>
<dbReference type="Gene3D" id="1.10.357.150">
    <property type="match status" value="1"/>
</dbReference>